<comment type="caution">
    <text evidence="5">The sequence shown here is derived from an EMBL/GenBank/DDBJ whole genome shotgun (WGS) entry which is preliminary data.</text>
</comment>
<dbReference type="InterPro" id="IPR056924">
    <property type="entry name" value="SH3_Tf2-1"/>
</dbReference>
<dbReference type="InterPro" id="IPR043502">
    <property type="entry name" value="DNA/RNA_pol_sf"/>
</dbReference>
<dbReference type="Gene3D" id="3.30.70.270">
    <property type="match status" value="1"/>
</dbReference>
<feature type="domain" description="Sulfotransferase" evidence="3">
    <location>
        <begin position="615"/>
        <end position="774"/>
    </location>
</feature>
<dbReference type="Proteomes" id="UP001176940">
    <property type="component" value="Unassembled WGS sequence"/>
</dbReference>
<accession>A0ABN9LRX0</accession>
<evidence type="ECO:0000259" key="3">
    <source>
        <dbReference type="Pfam" id="PF00685"/>
    </source>
</evidence>
<dbReference type="CDD" id="cd00303">
    <property type="entry name" value="retropepsin_like"/>
    <property type="match status" value="1"/>
</dbReference>
<dbReference type="EMBL" id="CAUEEQ010029666">
    <property type="protein sequence ID" value="CAJ0949121.1"/>
    <property type="molecule type" value="Genomic_DNA"/>
</dbReference>
<keyword evidence="2" id="KW-0325">Glycoprotein</keyword>
<name>A0ABN9LRX0_9NEOB</name>
<evidence type="ECO:0008006" key="7">
    <source>
        <dbReference type="Google" id="ProtNLM"/>
    </source>
</evidence>
<keyword evidence="1" id="KW-0808">Transferase</keyword>
<evidence type="ECO:0000259" key="4">
    <source>
        <dbReference type="Pfam" id="PF24626"/>
    </source>
</evidence>
<organism evidence="5 6">
    <name type="scientific">Ranitomeya imitator</name>
    <name type="common">mimic poison frog</name>
    <dbReference type="NCBI Taxonomy" id="111125"/>
    <lineage>
        <taxon>Eukaryota</taxon>
        <taxon>Metazoa</taxon>
        <taxon>Chordata</taxon>
        <taxon>Craniata</taxon>
        <taxon>Vertebrata</taxon>
        <taxon>Euteleostomi</taxon>
        <taxon>Amphibia</taxon>
        <taxon>Batrachia</taxon>
        <taxon>Anura</taxon>
        <taxon>Neobatrachia</taxon>
        <taxon>Hyloidea</taxon>
        <taxon>Dendrobatidae</taxon>
        <taxon>Dendrobatinae</taxon>
        <taxon>Ranitomeya</taxon>
    </lineage>
</organism>
<dbReference type="SUPFAM" id="SSF56672">
    <property type="entry name" value="DNA/RNA polymerases"/>
    <property type="match status" value="1"/>
</dbReference>
<dbReference type="Pfam" id="PF00685">
    <property type="entry name" value="Sulfotransfer_1"/>
    <property type="match status" value="1"/>
</dbReference>
<dbReference type="InterPro" id="IPR027417">
    <property type="entry name" value="P-loop_NTPase"/>
</dbReference>
<keyword evidence="6" id="KW-1185">Reference proteome</keyword>
<evidence type="ECO:0000313" key="6">
    <source>
        <dbReference type="Proteomes" id="UP001176940"/>
    </source>
</evidence>
<evidence type="ECO:0000313" key="5">
    <source>
        <dbReference type="EMBL" id="CAJ0949121.1"/>
    </source>
</evidence>
<reference evidence="5" key="1">
    <citation type="submission" date="2023-07" db="EMBL/GenBank/DDBJ databases">
        <authorList>
            <person name="Stuckert A."/>
        </authorList>
    </citation>
    <scope>NUCLEOTIDE SEQUENCE</scope>
</reference>
<dbReference type="Gene3D" id="3.40.50.300">
    <property type="entry name" value="P-loop containing nucleotide triphosphate hydrolases"/>
    <property type="match status" value="1"/>
</dbReference>
<dbReference type="Pfam" id="PF24626">
    <property type="entry name" value="SH3_Tf2-1"/>
    <property type="match status" value="1"/>
</dbReference>
<dbReference type="InterPro" id="IPR037359">
    <property type="entry name" value="NST/OST"/>
</dbReference>
<protein>
    <recommendedName>
        <fullName evidence="7">Sulfotransferase</fullName>
    </recommendedName>
</protein>
<dbReference type="SUPFAM" id="SSF52540">
    <property type="entry name" value="P-loop containing nucleoside triphosphate hydrolases"/>
    <property type="match status" value="1"/>
</dbReference>
<proteinExistence type="predicted"/>
<dbReference type="InterPro" id="IPR043128">
    <property type="entry name" value="Rev_trsase/Diguanyl_cyclase"/>
</dbReference>
<evidence type="ECO:0000256" key="2">
    <source>
        <dbReference type="ARBA" id="ARBA00023180"/>
    </source>
</evidence>
<sequence length="790" mass="89595">MRNSHAFFPAKHKRFLACTMLVFSKQFEASLGKVIDRNMFAKAWRRVSSPPPWVPSADEALTLRMVGIATCVNSERFNAILWLWNRRDSAEIMNMLWILPLCDSAAGKSAASAQQLRNPIGLHGNAVSKHFYAFPSLASSLNNLAAKVQNIQDFVVHTPMSEPRIPIPEFFSGDRSSFLNFRNNCKLFLSLKSHSSGDPAQQVKIVISFLLGDPQNWAFALAPGNPALLNVDAFFLALGLLYEEPNLEIQAEKALLALSQGQDEAEIYCQKFRKWSVLTQWNECALAAKFRDGLSEAIKDVMVGFPAPTGLNESMTMAIQIDRRLWERKPVHHLAVSSEQAPEIMQCDRIQSRSERQNYRRKNGLCFYCGDSAHVISACSKRTKKVDKSVAIGTLQSKFILSVTLICSLSSISVDAYVDSGAALSLMDWSFANRCGFSLEPLEVPIPLKGIDSTPLAMNKPQYWTQVTMRMTPVHQEVIRFLSFMHDIFREYLDKFIIVYLDDVLFFSDDWESHVQQVSSPMFKPRFIGPYRILEILNPVSFRLDLPASFAIHNVFHRSLLRKYEVPVVPSLEPPAPVLVEGELENLMPRSLDHQITVEKTPSYFVTREAPHRISHMSPRVKLIVVVRNPVTRAISDYTQTLSKKPDIPSFSELAFLNRTSGEVDTSWNAIRIGLYALHLQPWLNHFPISQMHFVSGERLITDPAGEMARVQDFLGLKRLVSEKHFYFNKTKGFPCLKKPGGGGAPRCLGKSKGRAHVQINTEDIEQLREFYRPHNIKFYETVGQDFHWE</sequence>
<evidence type="ECO:0000256" key="1">
    <source>
        <dbReference type="ARBA" id="ARBA00022679"/>
    </source>
</evidence>
<gene>
    <name evidence="5" type="ORF">RIMI_LOCUS12475349</name>
</gene>
<dbReference type="InterPro" id="IPR000863">
    <property type="entry name" value="Sulfotransferase_dom"/>
</dbReference>
<feature type="domain" description="Tf2-1-like SH3-like" evidence="4">
    <location>
        <begin position="523"/>
        <end position="564"/>
    </location>
</feature>
<dbReference type="PANTHER" id="PTHR10605">
    <property type="entry name" value="HEPARAN SULFATE SULFOTRANSFERASE"/>
    <property type="match status" value="1"/>
</dbReference>
<dbReference type="PANTHER" id="PTHR10605:SF10">
    <property type="entry name" value="HEPARAN SULFATE GLUCOSAMINE 3-O-SULFOTRANSFERASE 2"/>
    <property type="match status" value="1"/>
</dbReference>